<gene>
    <name evidence="6" type="ordered locus">Tlie_1162</name>
</gene>
<reference evidence="7" key="1">
    <citation type="submission" date="2011-10" db="EMBL/GenBank/DDBJ databases">
        <title>The complete genome of chromosome of Thermovirga lienii DSM 17291.</title>
        <authorList>
            <consortium name="US DOE Joint Genome Institute (JGI-PGF)"/>
            <person name="Lucas S."/>
            <person name="Copeland A."/>
            <person name="Lapidus A."/>
            <person name="Glavina del Rio T."/>
            <person name="Dalin E."/>
            <person name="Tice H."/>
            <person name="Bruce D."/>
            <person name="Goodwin L."/>
            <person name="Pitluck S."/>
            <person name="Peters L."/>
            <person name="Mikhailova N."/>
            <person name="Saunders E."/>
            <person name="Kyrpides N."/>
            <person name="Mavromatis K."/>
            <person name="Ivanova N."/>
            <person name="Last F.I."/>
            <person name="Brettin T."/>
            <person name="Detter J.C."/>
            <person name="Han C."/>
            <person name="Larimer F."/>
            <person name="Land M."/>
            <person name="Hauser L."/>
            <person name="Markowitz V."/>
            <person name="Cheng J.-F."/>
            <person name="Hugenholtz P."/>
            <person name="Woyke T."/>
            <person name="Wu D."/>
            <person name="Spring S."/>
            <person name="Schroeder M."/>
            <person name="Brambilla E.-M."/>
            <person name="Klenk H.-P."/>
            <person name="Eisen J.A."/>
        </authorList>
    </citation>
    <scope>NUCLEOTIDE SEQUENCE [LARGE SCALE GENOMIC DNA]</scope>
    <source>
        <strain evidence="7">ATCC BAA-1197 / DSM 17291 / Cas60314</strain>
    </source>
</reference>
<organism evidence="6 7">
    <name type="scientific">Thermovirga lienii (strain ATCC BAA-1197 / DSM 17291 / Cas60314)</name>
    <dbReference type="NCBI Taxonomy" id="580340"/>
    <lineage>
        <taxon>Bacteria</taxon>
        <taxon>Thermotogati</taxon>
        <taxon>Synergistota</taxon>
        <taxon>Synergistia</taxon>
        <taxon>Synergistales</taxon>
        <taxon>Thermovirgaceae</taxon>
        <taxon>Thermovirga</taxon>
    </lineage>
</organism>
<dbReference type="InterPro" id="IPR039697">
    <property type="entry name" value="Alcohol_dehydrogenase_Fe"/>
</dbReference>
<dbReference type="InterPro" id="IPR001670">
    <property type="entry name" value="ADH_Fe/GldA"/>
</dbReference>
<dbReference type="FunFam" id="1.20.1090.10:FF:000001">
    <property type="entry name" value="Aldehyde-alcohol dehydrogenase"/>
    <property type="match status" value="1"/>
</dbReference>
<evidence type="ECO:0000256" key="2">
    <source>
        <dbReference type="ARBA" id="ARBA00023002"/>
    </source>
</evidence>
<sequence length="385" mass="41139">MGKVQDFSFVLPTRIEFGVGKIKMLPEIVREKGAQRPFIVTDPGIVKAGILSIVESLLSEVVSEYKVFEGVEANPKDSNVEEGAKLAKDYGTDLIIALGGGSSIDCAKAISILVTLGGRPRDYEGQNHFSVPLVPVIAIPTTAGTGSEVTFSSVITDSQEKFKFSIRAEDIAPRVAIADPELTVSLPPLLTAATGMDALTHAIEGYTSTEAEPIAEACGLYAVGLISKNIRKAVEDGSDLEARSNMLVGSILAGISFSHSDVASVHCIAEALGGKYDAPHGLCNSVVLPEIMEYNLPFCLEKYSEIARAMGLSFSSVEEGARMAVLEVKKLAEDVGLPPFSSLGVREEDLEELANNSFRNGSNPSNPRPMDVEDYLTVLKKLMEQ</sequence>
<name>G7V5B0_THELD</name>
<evidence type="ECO:0000256" key="1">
    <source>
        <dbReference type="ARBA" id="ARBA00007358"/>
    </source>
</evidence>
<evidence type="ECO:0000259" key="4">
    <source>
        <dbReference type="Pfam" id="PF00465"/>
    </source>
</evidence>
<protein>
    <submittedName>
        <fullName evidence="6">Iron-containing alcohol dehydrogenase</fullName>
    </submittedName>
</protein>
<dbReference type="CDD" id="cd08551">
    <property type="entry name" value="Fe-ADH"/>
    <property type="match status" value="1"/>
</dbReference>
<dbReference type="OrthoDB" id="9815791at2"/>
<dbReference type="GO" id="GO:0046872">
    <property type="term" value="F:metal ion binding"/>
    <property type="evidence" value="ECO:0007669"/>
    <property type="project" value="InterPro"/>
</dbReference>
<dbReference type="Pfam" id="PF00465">
    <property type="entry name" value="Fe-ADH"/>
    <property type="match status" value="1"/>
</dbReference>
<accession>G7V5B0</accession>
<proteinExistence type="inferred from homology"/>
<dbReference type="InterPro" id="IPR018211">
    <property type="entry name" value="ADH_Fe_CS"/>
</dbReference>
<dbReference type="AlphaFoldDB" id="G7V5B0"/>
<dbReference type="PANTHER" id="PTHR11496">
    <property type="entry name" value="ALCOHOL DEHYDROGENASE"/>
    <property type="match status" value="1"/>
</dbReference>
<dbReference type="FunFam" id="3.40.50.1970:FF:000003">
    <property type="entry name" value="Alcohol dehydrogenase, iron-containing"/>
    <property type="match status" value="1"/>
</dbReference>
<dbReference type="PANTHER" id="PTHR11496:SF102">
    <property type="entry name" value="ALCOHOL DEHYDROGENASE 4"/>
    <property type="match status" value="1"/>
</dbReference>
<dbReference type="STRING" id="580340.Tlie_1162"/>
<evidence type="ECO:0000259" key="5">
    <source>
        <dbReference type="Pfam" id="PF25137"/>
    </source>
</evidence>
<dbReference type="GO" id="GO:0004022">
    <property type="term" value="F:alcohol dehydrogenase (NAD+) activity"/>
    <property type="evidence" value="ECO:0007669"/>
    <property type="project" value="TreeGrafter"/>
</dbReference>
<dbReference type="InterPro" id="IPR056798">
    <property type="entry name" value="ADH_Fe_C"/>
</dbReference>
<dbReference type="EMBL" id="CP003096">
    <property type="protein sequence ID" value="AER66893.1"/>
    <property type="molecule type" value="Genomic_DNA"/>
</dbReference>
<dbReference type="eggNOG" id="COG1454">
    <property type="taxonomic scope" value="Bacteria"/>
</dbReference>
<dbReference type="HOGENOM" id="CLU_007207_0_0_0"/>
<dbReference type="Pfam" id="PF25137">
    <property type="entry name" value="ADH_Fe_C"/>
    <property type="match status" value="1"/>
</dbReference>
<dbReference type="SUPFAM" id="SSF56796">
    <property type="entry name" value="Dehydroquinate synthase-like"/>
    <property type="match status" value="1"/>
</dbReference>
<comment type="similarity">
    <text evidence="1">Belongs to the iron-containing alcohol dehydrogenase family.</text>
</comment>
<feature type="domain" description="Alcohol dehydrogenase iron-type/glycerol dehydrogenase GldA" evidence="4">
    <location>
        <begin position="12"/>
        <end position="180"/>
    </location>
</feature>
<evidence type="ECO:0000256" key="3">
    <source>
        <dbReference type="ARBA" id="ARBA00023027"/>
    </source>
</evidence>
<evidence type="ECO:0000313" key="6">
    <source>
        <dbReference type="EMBL" id="AER66893.1"/>
    </source>
</evidence>
<keyword evidence="3" id="KW-0520">NAD</keyword>
<evidence type="ECO:0000313" key="7">
    <source>
        <dbReference type="Proteomes" id="UP000005868"/>
    </source>
</evidence>
<reference evidence="6 7" key="2">
    <citation type="journal article" date="2012" name="Stand. Genomic Sci.">
        <title>Genome sequence of the moderately thermophilic, amino-acid-degrading and sulfur-reducing bacterium Thermovirga lienii type strain (Cas60314(T)).</title>
        <authorList>
            <person name="Goker M."/>
            <person name="Saunders E."/>
            <person name="Lapidus A."/>
            <person name="Nolan M."/>
            <person name="Lucas S."/>
            <person name="Hammon N."/>
            <person name="Deshpande S."/>
            <person name="Cheng J.F."/>
            <person name="Han C."/>
            <person name="Tapia R."/>
            <person name="Goodwin L.A."/>
            <person name="Pitluck S."/>
            <person name="Liolios K."/>
            <person name="Mavromatis K."/>
            <person name="Pagani I."/>
            <person name="Ivanova N."/>
            <person name="Mikhailova N."/>
            <person name="Pati A."/>
            <person name="Chen A."/>
            <person name="Palaniappan K."/>
            <person name="Land M."/>
            <person name="Chang Y.J."/>
            <person name="Jeffries C.D."/>
            <person name="Brambilla E.M."/>
            <person name="Rohde M."/>
            <person name="Spring S."/>
            <person name="Detter J.C."/>
            <person name="Woyke T."/>
            <person name="Bristow J."/>
            <person name="Eisen J.A."/>
            <person name="Markowitz V."/>
            <person name="Hugenholtz P."/>
            <person name="Kyrpides N.C."/>
            <person name="Klenk H.P."/>
        </authorList>
    </citation>
    <scope>NUCLEOTIDE SEQUENCE [LARGE SCALE GENOMIC DNA]</scope>
    <source>
        <strain evidence="7">ATCC BAA-1197 / DSM 17291 / Cas60314</strain>
    </source>
</reference>
<dbReference type="PROSITE" id="PS00913">
    <property type="entry name" value="ADH_IRON_1"/>
    <property type="match status" value="1"/>
</dbReference>
<keyword evidence="2" id="KW-0560">Oxidoreductase</keyword>
<dbReference type="Proteomes" id="UP000005868">
    <property type="component" value="Chromosome"/>
</dbReference>
<dbReference type="KEGG" id="tli:Tlie_1162"/>
<dbReference type="Gene3D" id="3.40.50.1970">
    <property type="match status" value="1"/>
</dbReference>
<keyword evidence="7" id="KW-1185">Reference proteome</keyword>
<feature type="domain" description="Fe-containing alcohol dehydrogenase-like C-terminal" evidence="5">
    <location>
        <begin position="191"/>
        <end position="382"/>
    </location>
</feature>
<dbReference type="Gene3D" id="1.20.1090.10">
    <property type="entry name" value="Dehydroquinate synthase-like - alpha domain"/>
    <property type="match status" value="1"/>
</dbReference>